<reference evidence="1" key="2">
    <citation type="submission" date="2009-09" db="EMBL/GenBank/DDBJ databases">
        <title>Complete sequence of chromosome of Candidatus Accumulibacter phosphatis clade IIA str. UW-1.</title>
        <authorList>
            <consortium name="US DOE Joint Genome Institute"/>
            <person name="Martin H.G."/>
            <person name="Ivanova N."/>
            <person name="Kunin V."/>
            <person name="Warnecke F."/>
            <person name="Barry K."/>
            <person name="He S."/>
            <person name="Salamov A."/>
            <person name="Szeto E."/>
            <person name="Dalin E."/>
            <person name="Pangilinan J.L."/>
            <person name="Lapidus A."/>
            <person name="Lowry S."/>
            <person name="Kyrpides N.C."/>
            <person name="McMahon K.D."/>
            <person name="Hugenholtz P."/>
        </authorList>
    </citation>
    <scope>NUCLEOTIDE SEQUENCE [LARGE SCALE GENOMIC DNA]</scope>
    <source>
        <strain evidence="1">UW-1</strain>
    </source>
</reference>
<name>C7RL01_ACCRE</name>
<dbReference type="HOGENOM" id="CLU_085677_0_0_4"/>
<proteinExistence type="predicted"/>
<dbReference type="OrthoDB" id="1907165at2"/>
<sequence length="234" mass="25693">MKELLDMVRRTVREELALRRGPQLATVIALTAHASADDTANYEADLRLKHDGLEITQVPIAMSHVGFAAPPRVGDLVLVEFLDHDLQQPLITGRFYHDQERAPLFRQDEVLFEHRLPDDTVNHLRFADDGSIFLQRAVSKLEDNSEFKAGLRIDPDGIIELKAGDKITVTLDARNEKVTIVCDGKPIDITCSQLTVDADVEIRKTLTVNGDGTIKGTGKISSVTISGTDISGGA</sequence>
<protein>
    <recommendedName>
        <fullName evidence="2">Gp5/Type VI secretion system Vgr protein OB-fold domain-containing protein</fullName>
    </recommendedName>
</protein>
<dbReference type="STRING" id="522306.CAP2UW1_0472"/>
<reference evidence="1" key="1">
    <citation type="submission" date="2009-08" db="EMBL/GenBank/DDBJ databases">
        <authorList>
            <consortium name="US DOE Joint Genome Institute"/>
            <person name="Lucas S."/>
            <person name="Copeland A."/>
            <person name="Lapidus A."/>
            <person name="Glavina del Rio T."/>
            <person name="Dalin E."/>
            <person name="Tice H."/>
            <person name="Bruce D."/>
            <person name="Barry K."/>
            <person name="Pitluck S."/>
            <person name="Lowry S."/>
            <person name="Larimer F."/>
            <person name="Land M."/>
            <person name="Hauser L."/>
            <person name="Kyrpides N."/>
            <person name="Ivanova N."/>
            <person name="McMahon K.D."/>
            <person name="Hugenholtz P."/>
        </authorList>
    </citation>
    <scope>NUCLEOTIDE SEQUENCE</scope>
    <source>
        <strain evidence="1">UW-1</strain>
    </source>
</reference>
<dbReference type="EMBL" id="CP001715">
    <property type="protein sequence ID" value="ACV33823.1"/>
    <property type="molecule type" value="Genomic_DNA"/>
</dbReference>
<dbReference type="Gene3D" id="2.40.50.230">
    <property type="entry name" value="Gp5 N-terminal domain"/>
    <property type="match status" value="1"/>
</dbReference>
<accession>C7RL01</accession>
<dbReference type="AlphaFoldDB" id="C7RL01"/>
<gene>
    <name evidence="1" type="ordered locus">CAP2UW1_0472</name>
</gene>
<evidence type="ECO:0000313" key="1">
    <source>
        <dbReference type="EMBL" id="ACV33823.1"/>
    </source>
</evidence>
<organism evidence="1">
    <name type="scientific">Accumulibacter regalis</name>
    <dbReference type="NCBI Taxonomy" id="522306"/>
    <lineage>
        <taxon>Bacteria</taxon>
        <taxon>Pseudomonadati</taxon>
        <taxon>Pseudomonadota</taxon>
        <taxon>Betaproteobacteria</taxon>
        <taxon>Candidatus Accumulibacter</taxon>
    </lineage>
</organism>
<evidence type="ECO:0008006" key="2">
    <source>
        <dbReference type="Google" id="ProtNLM"/>
    </source>
</evidence>
<dbReference type="eggNOG" id="COG3501">
    <property type="taxonomic scope" value="Bacteria"/>
</dbReference>
<dbReference type="InterPro" id="IPR037026">
    <property type="entry name" value="Vgr_OB-fold_dom_sf"/>
</dbReference>
<dbReference type="SUPFAM" id="SSF69255">
    <property type="entry name" value="gp5 N-terminal domain-like"/>
    <property type="match status" value="1"/>
</dbReference>
<dbReference type="KEGG" id="app:CAP2UW1_0472"/>